<dbReference type="OrthoDB" id="514706at2759"/>
<evidence type="ECO:0000256" key="1">
    <source>
        <dbReference type="SAM" id="MobiDB-lite"/>
    </source>
</evidence>
<feature type="region of interest" description="Disordered" evidence="1">
    <location>
        <begin position="1"/>
        <end position="34"/>
    </location>
</feature>
<sequence length="199" mass="22159">MGRARDDPPRSAAPWCPQKPEEPRRGGTPASGETQTFGALSLVWEPPDLLPAAGRLVTIAAMGMKFRVVCRKLYDYEVTRLYGASWVRDIGPELRPNDYKKAKVESDINKEESDINTEEGRREPTTIEDLVAALKGGAEDAKPVLRRIYMARASNYTDALKNYVESYKEGLKEHLEKEALDKGNQQGNKPTKPPQSPSS</sequence>
<dbReference type="AlphaFoldDB" id="A0A8J6BN90"/>
<evidence type="ECO:0000313" key="3">
    <source>
        <dbReference type="Proteomes" id="UP000729402"/>
    </source>
</evidence>
<protein>
    <submittedName>
        <fullName evidence="2">Uncharacterized protein</fullName>
    </submittedName>
</protein>
<dbReference type="Proteomes" id="UP000729402">
    <property type="component" value="Unassembled WGS sequence"/>
</dbReference>
<organism evidence="2 3">
    <name type="scientific">Zizania palustris</name>
    <name type="common">Northern wild rice</name>
    <dbReference type="NCBI Taxonomy" id="103762"/>
    <lineage>
        <taxon>Eukaryota</taxon>
        <taxon>Viridiplantae</taxon>
        <taxon>Streptophyta</taxon>
        <taxon>Embryophyta</taxon>
        <taxon>Tracheophyta</taxon>
        <taxon>Spermatophyta</taxon>
        <taxon>Magnoliopsida</taxon>
        <taxon>Liliopsida</taxon>
        <taxon>Poales</taxon>
        <taxon>Poaceae</taxon>
        <taxon>BOP clade</taxon>
        <taxon>Oryzoideae</taxon>
        <taxon>Oryzeae</taxon>
        <taxon>Zizaniinae</taxon>
        <taxon>Zizania</taxon>
    </lineage>
</organism>
<feature type="region of interest" description="Disordered" evidence="1">
    <location>
        <begin position="174"/>
        <end position="199"/>
    </location>
</feature>
<dbReference type="EMBL" id="JAAALK010000082">
    <property type="protein sequence ID" value="KAG8085708.1"/>
    <property type="molecule type" value="Genomic_DNA"/>
</dbReference>
<accession>A0A8J6BN90</accession>
<proteinExistence type="predicted"/>
<reference evidence="2" key="2">
    <citation type="submission" date="2021-02" db="EMBL/GenBank/DDBJ databases">
        <authorList>
            <person name="Kimball J.A."/>
            <person name="Haas M.W."/>
            <person name="Macchietto M."/>
            <person name="Kono T."/>
            <person name="Duquette J."/>
            <person name="Shao M."/>
        </authorList>
    </citation>
    <scope>NUCLEOTIDE SEQUENCE</scope>
    <source>
        <tissue evidence="2">Fresh leaf tissue</tissue>
    </source>
</reference>
<evidence type="ECO:0000313" key="2">
    <source>
        <dbReference type="EMBL" id="KAG8085708.1"/>
    </source>
</evidence>
<dbReference type="PANTHER" id="PTHR36064">
    <property type="entry name" value="EMBRYO DEFECTIVE 2735"/>
    <property type="match status" value="1"/>
</dbReference>
<reference evidence="2" key="1">
    <citation type="journal article" date="2021" name="bioRxiv">
        <title>Whole Genome Assembly and Annotation of Northern Wild Rice, Zizania palustris L., Supports a Whole Genome Duplication in the Zizania Genus.</title>
        <authorList>
            <person name="Haas M."/>
            <person name="Kono T."/>
            <person name="Macchietto M."/>
            <person name="Millas R."/>
            <person name="McGilp L."/>
            <person name="Shao M."/>
            <person name="Duquette J."/>
            <person name="Hirsch C.N."/>
            <person name="Kimball J."/>
        </authorList>
    </citation>
    <scope>NUCLEOTIDE SEQUENCE</scope>
    <source>
        <tissue evidence="2">Fresh leaf tissue</tissue>
    </source>
</reference>
<keyword evidence="3" id="KW-1185">Reference proteome</keyword>
<gene>
    <name evidence="2" type="ORF">GUJ93_ZPchr0010g7236</name>
</gene>
<name>A0A8J6BN90_ZIZPA</name>
<comment type="caution">
    <text evidence="2">The sequence shown here is derived from an EMBL/GenBank/DDBJ whole genome shotgun (WGS) entry which is preliminary data.</text>
</comment>